<dbReference type="SUPFAM" id="SSF55550">
    <property type="entry name" value="SH2 domain"/>
    <property type="match status" value="1"/>
</dbReference>
<dbReference type="InterPro" id="IPR035849">
    <property type="entry name" value="Fes/Fps/Fer_SH2"/>
</dbReference>
<dbReference type="FunFam" id="3.30.505.10:FF:000051">
    <property type="entry name" value="Tyrosine-protein kinase"/>
    <property type="match status" value="1"/>
</dbReference>
<dbReference type="Gene3D" id="3.30.505.10">
    <property type="entry name" value="SH2 domain"/>
    <property type="match status" value="1"/>
</dbReference>
<keyword evidence="3" id="KW-1185">Reference proteome</keyword>
<feature type="domain" description="SH2" evidence="2">
    <location>
        <begin position="11"/>
        <end position="107"/>
    </location>
</feature>
<dbReference type="Proteomes" id="UP000887574">
    <property type="component" value="Unplaced"/>
</dbReference>
<evidence type="ECO:0000313" key="3">
    <source>
        <dbReference type="Proteomes" id="UP000887574"/>
    </source>
</evidence>
<dbReference type="AlphaFoldDB" id="A0A915DSV7"/>
<dbReference type="InterPro" id="IPR036860">
    <property type="entry name" value="SH2_dom_sf"/>
</dbReference>
<keyword evidence="1" id="KW-0727">SH2 domain</keyword>
<dbReference type="Pfam" id="PF00017">
    <property type="entry name" value="SH2"/>
    <property type="match status" value="1"/>
</dbReference>
<evidence type="ECO:0000259" key="2">
    <source>
        <dbReference type="PROSITE" id="PS50001"/>
    </source>
</evidence>
<sequence length="214" mass="24338">MTDRSIESELYYHGLLPEEDIRVLLKRNGDFLVRTAESKAGQTRCFVLSVMYDETREEAGIKHYVIQNRGGKFFIESFGFDTIPEMIHFHQMQQVSINKVFSMNEAVIIRNAIPRALEVTEWALPEVRSSYITALEHGCSACSSSLNLDYGSMDKLELRYNIAKASSFYEFVRLQSASNGKIAPSMSTMIRLAELLFKDYKQHVVDSLQLGTSA</sequence>
<accession>A0A915DSV7</accession>
<protein>
    <submittedName>
        <fullName evidence="4">SH2 domain-containing protein</fullName>
    </submittedName>
</protein>
<reference evidence="4" key="1">
    <citation type="submission" date="2022-11" db="UniProtKB">
        <authorList>
            <consortium name="WormBaseParasite"/>
        </authorList>
    </citation>
    <scope>IDENTIFICATION</scope>
</reference>
<dbReference type="InterPro" id="IPR000980">
    <property type="entry name" value="SH2"/>
</dbReference>
<evidence type="ECO:0000313" key="4">
    <source>
        <dbReference type="WBParaSite" id="jg233"/>
    </source>
</evidence>
<evidence type="ECO:0000256" key="1">
    <source>
        <dbReference type="PROSITE-ProRule" id="PRU00191"/>
    </source>
</evidence>
<organism evidence="3 4">
    <name type="scientific">Ditylenchus dipsaci</name>
    <dbReference type="NCBI Taxonomy" id="166011"/>
    <lineage>
        <taxon>Eukaryota</taxon>
        <taxon>Metazoa</taxon>
        <taxon>Ecdysozoa</taxon>
        <taxon>Nematoda</taxon>
        <taxon>Chromadorea</taxon>
        <taxon>Rhabditida</taxon>
        <taxon>Tylenchina</taxon>
        <taxon>Tylenchomorpha</taxon>
        <taxon>Sphaerularioidea</taxon>
        <taxon>Anguinidae</taxon>
        <taxon>Anguininae</taxon>
        <taxon>Ditylenchus</taxon>
    </lineage>
</organism>
<name>A0A915DSV7_9BILA</name>
<dbReference type="PRINTS" id="PR00401">
    <property type="entry name" value="SH2DOMAIN"/>
</dbReference>
<dbReference type="SMART" id="SM00252">
    <property type="entry name" value="SH2"/>
    <property type="match status" value="1"/>
</dbReference>
<dbReference type="WBParaSite" id="jg233">
    <property type="protein sequence ID" value="jg233"/>
    <property type="gene ID" value="jg233"/>
</dbReference>
<proteinExistence type="predicted"/>
<dbReference type="CDD" id="cd10361">
    <property type="entry name" value="SH2_Fps_family"/>
    <property type="match status" value="1"/>
</dbReference>
<dbReference type="PROSITE" id="PS50001">
    <property type="entry name" value="SH2"/>
    <property type="match status" value="1"/>
</dbReference>